<sequence length="321" mass="36548">MAYLPPGITSKKLLIVCRDVGGYVKRLSDYLAKTNEVTFVDLSAQRDGFQFLPGKLRRWLKKFLTVRAARHQIQKAGKVDSVLIINPAQIDITLVDQAMIAAQQSIAFLSDGVARLAMPVAQLARFDKVYTFDDADAREYGFRKLNNYIYELNTELETTREYKAFVVMAGKNRIDVLGKIAAEFDRLGHTNYKFLVQSKVVENASPAITFFRERMSLDEVGDLIRRSEILIDIVRPGHAGLSFRFFDALFYRKKIITNNPSVMNYDFYNARNILVIDSDCPVIPPSFLVEEYIDPPADVVQKYSMSSWASEVFAPLADDRR</sequence>
<dbReference type="EMBL" id="JAVDVC010000010">
    <property type="protein sequence ID" value="MDR6960595.1"/>
    <property type="molecule type" value="Genomic_DNA"/>
</dbReference>
<accession>A0AAW8MFF3</accession>
<comment type="caution">
    <text evidence="1">The sequence shown here is derived from an EMBL/GenBank/DDBJ whole genome shotgun (WGS) entry which is preliminary data.</text>
</comment>
<name>A0AAW8MFF3_9PSED</name>
<reference evidence="1" key="1">
    <citation type="submission" date="2023-07" db="EMBL/GenBank/DDBJ databases">
        <title>Sorghum-associated microbial communities from plants grown in Nebraska, USA.</title>
        <authorList>
            <person name="Schachtman D."/>
        </authorList>
    </citation>
    <scope>NUCLEOTIDE SEQUENCE</scope>
    <source>
        <strain evidence="1">3432</strain>
    </source>
</reference>
<gene>
    <name evidence="1" type="ORF">J2W43_004600</name>
</gene>
<evidence type="ECO:0000313" key="1">
    <source>
        <dbReference type="EMBL" id="MDR6960595.1"/>
    </source>
</evidence>
<dbReference type="Proteomes" id="UP001252613">
    <property type="component" value="Unassembled WGS sequence"/>
</dbReference>
<dbReference type="AlphaFoldDB" id="A0AAW8MFF3"/>
<evidence type="ECO:0000313" key="2">
    <source>
        <dbReference type="Proteomes" id="UP001252613"/>
    </source>
</evidence>
<dbReference type="RefSeq" id="WP_310365673.1">
    <property type="nucleotide sequence ID" value="NZ_JAVDVC010000010.1"/>
</dbReference>
<proteinExistence type="predicted"/>
<evidence type="ECO:0008006" key="3">
    <source>
        <dbReference type="Google" id="ProtNLM"/>
    </source>
</evidence>
<organism evidence="1 2">
    <name type="scientific">Pseudomonas brassicacearum</name>
    <dbReference type="NCBI Taxonomy" id="930166"/>
    <lineage>
        <taxon>Bacteria</taxon>
        <taxon>Pseudomonadati</taxon>
        <taxon>Pseudomonadota</taxon>
        <taxon>Gammaproteobacteria</taxon>
        <taxon>Pseudomonadales</taxon>
        <taxon>Pseudomonadaceae</taxon>
        <taxon>Pseudomonas</taxon>
    </lineage>
</organism>
<protein>
    <recommendedName>
        <fullName evidence="3">Lipopolysaccharide biosynthesis protein</fullName>
    </recommendedName>
</protein>